<evidence type="ECO:0000313" key="1">
    <source>
        <dbReference type="EMBL" id="MFM0595356.1"/>
    </source>
</evidence>
<gene>
    <name evidence="1" type="ORF">PQQ68_20235</name>
</gene>
<sequence length="143" mass="15780">MVNDLTPICKALIGLFAAQHEPLTVSTVERQLPHADQAVMHDTLQMLVRADVVRQAFRRVQYSSERELVYWLAGNDVGEFAGTRLHYPESVTLADVGGVTGTNVGVAPSAEERKELRVLRLAQKAITSEIEYVLRGGREANHG</sequence>
<accession>A0ABW9D8W7</accession>
<organism evidence="1 2">
    <name type="scientific">Paraburkholderia dilworthii</name>
    <dbReference type="NCBI Taxonomy" id="948106"/>
    <lineage>
        <taxon>Bacteria</taxon>
        <taxon>Pseudomonadati</taxon>
        <taxon>Pseudomonadota</taxon>
        <taxon>Betaproteobacteria</taxon>
        <taxon>Burkholderiales</taxon>
        <taxon>Burkholderiaceae</taxon>
        <taxon>Paraburkholderia</taxon>
    </lineage>
</organism>
<proteinExistence type="predicted"/>
<name>A0ABW9D8W7_9BURK</name>
<protein>
    <recommendedName>
        <fullName evidence="3">IclR helix-turn-helix domain-containing protein</fullName>
    </recommendedName>
</protein>
<dbReference type="Proteomes" id="UP001629367">
    <property type="component" value="Unassembled WGS sequence"/>
</dbReference>
<comment type="caution">
    <text evidence="1">The sequence shown here is derived from an EMBL/GenBank/DDBJ whole genome shotgun (WGS) entry which is preliminary data.</text>
</comment>
<dbReference type="EMBL" id="JAQQBZ010000014">
    <property type="protein sequence ID" value="MFM0595356.1"/>
    <property type="molecule type" value="Genomic_DNA"/>
</dbReference>
<evidence type="ECO:0000313" key="2">
    <source>
        <dbReference type="Proteomes" id="UP001629367"/>
    </source>
</evidence>
<evidence type="ECO:0008006" key="3">
    <source>
        <dbReference type="Google" id="ProtNLM"/>
    </source>
</evidence>
<dbReference type="RefSeq" id="WP_408214753.1">
    <property type="nucleotide sequence ID" value="NZ_JAQQBZ010000014.1"/>
</dbReference>
<keyword evidence="2" id="KW-1185">Reference proteome</keyword>
<reference evidence="1 2" key="1">
    <citation type="journal article" date="2024" name="Chem. Sci.">
        <title>Discovery of megapolipeptins by genome mining of a Burkholderiales bacteria collection.</title>
        <authorList>
            <person name="Paulo B.S."/>
            <person name="Recchia M.J.J."/>
            <person name="Lee S."/>
            <person name="Fergusson C.H."/>
            <person name="Romanowski S.B."/>
            <person name="Hernandez A."/>
            <person name="Krull N."/>
            <person name="Liu D.Y."/>
            <person name="Cavanagh H."/>
            <person name="Bos A."/>
            <person name="Gray C.A."/>
            <person name="Murphy B.T."/>
            <person name="Linington R.G."/>
            <person name="Eustaquio A.S."/>
        </authorList>
    </citation>
    <scope>NUCLEOTIDE SEQUENCE [LARGE SCALE GENOMIC DNA]</scope>
    <source>
        <strain evidence="1 2">RL17-335-BIF-A</strain>
    </source>
</reference>